<protein>
    <recommendedName>
        <fullName evidence="3">Helix-turn-helix domain protein</fullName>
    </recommendedName>
</protein>
<comment type="caution">
    <text evidence="1">The sequence shown here is derived from an EMBL/GenBank/DDBJ whole genome shotgun (WGS) entry which is preliminary data.</text>
</comment>
<dbReference type="OrthoDB" id="291753at2"/>
<evidence type="ECO:0000313" key="1">
    <source>
        <dbReference type="EMBL" id="TWU21808.1"/>
    </source>
</evidence>
<name>A0A5C6CC37_9BACT</name>
<sequence length="83" mass="9231">MMNKNSQSTTENLEKALGDVECIAEIYSCSTRHVIRMVEAGKVPAPVRVGNLVRWRLRTGDPMTGVYDHIDAGCPNCHRSKSK</sequence>
<evidence type="ECO:0008006" key="3">
    <source>
        <dbReference type="Google" id="ProtNLM"/>
    </source>
</evidence>
<dbReference type="RefSeq" id="WP_146452756.1">
    <property type="nucleotide sequence ID" value="NZ_SJPS01000009.1"/>
</dbReference>
<accession>A0A5C6CC37</accession>
<gene>
    <name evidence="1" type="ORF">Pla144_45040</name>
</gene>
<dbReference type="Proteomes" id="UP000318437">
    <property type="component" value="Unassembled WGS sequence"/>
</dbReference>
<keyword evidence="2" id="KW-1185">Reference proteome</keyword>
<proteinExistence type="predicted"/>
<dbReference type="AlphaFoldDB" id="A0A5C6CC37"/>
<reference evidence="1 2" key="1">
    <citation type="submission" date="2019-02" db="EMBL/GenBank/DDBJ databases">
        <title>Deep-cultivation of Planctomycetes and their phenomic and genomic characterization uncovers novel biology.</title>
        <authorList>
            <person name="Wiegand S."/>
            <person name="Jogler M."/>
            <person name="Boedeker C."/>
            <person name="Pinto D."/>
            <person name="Vollmers J."/>
            <person name="Rivas-Marin E."/>
            <person name="Kohn T."/>
            <person name="Peeters S.H."/>
            <person name="Heuer A."/>
            <person name="Rast P."/>
            <person name="Oberbeckmann S."/>
            <person name="Bunk B."/>
            <person name="Jeske O."/>
            <person name="Meyerdierks A."/>
            <person name="Storesund J.E."/>
            <person name="Kallscheuer N."/>
            <person name="Luecker S."/>
            <person name="Lage O.M."/>
            <person name="Pohl T."/>
            <person name="Merkel B.J."/>
            <person name="Hornburger P."/>
            <person name="Mueller R.-W."/>
            <person name="Bruemmer F."/>
            <person name="Labrenz M."/>
            <person name="Spormann A.M."/>
            <person name="Op Den Camp H."/>
            <person name="Overmann J."/>
            <person name="Amann R."/>
            <person name="Jetten M.S.M."/>
            <person name="Mascher T."/>
            <person name="Medema M.H."/>
            <person name="Devos D.P."/>
            <person name="Kaster A.-K."/>
            <person name="Ovreas L."/>
            <person name="Rohde M."/>
            <person name="Galperin M.Y."/>
            <person name="Jogler C."/>
        </authorList>
    </citation>
    <scope>NUCLEOTIDE SEQUENCE [LARGE SCALE GENOMIC DNA]</scope>
    <source>
        <strain evidence="1 2">Pla144</strain>
    </source>
</reference>
<dbReference type="EMBL" id="SJPS01000009">
    <property type="protein sequence ID" value="TWU21808.1"/>
    <property type="molecule type" value="Genomic_DNA"/>
</dbReference>
<evidence type="ECO:0000313" key="2">
    <source>
        <dbReference type="Proteomes" id="UP000318437"/>
    </source>
</evidence>
<organism evidence="1 2">
    <name type="scientific">Bythopirellula polymerisocia</name>
    <dbReference type="NCBI Taxonomy" id="2528003"/>
    <lineage>
        <taxon>Bacteria</taxon>
        <taxon>Pseudomonadati</taxon>
        <taxon>Planctomycetota</taxon>
        <taxon>Planctomycetia</taxon>
        <taxon>Pirellulales</taxon>
        <taxon>Lacipirellulaceae</taxon>
        <taxon>Bythopirellula</taxon>
    </lineage>
</organism>